<keyword evidence="1" id="KW-0472">Membrane</keyword>
<evidence type="ECO:0000256" key="1">
    <source>
        <dbReference type="SAM" id="Phobius"/>
    </source>
</evidence>
<keyword evidence="1" id="KW-0812">Transmembrane</keyword>
<keyword evidence="3" id="KW-1185">Reference proteome</keyword>
<feature type="transmembrane region" description="Helical" evidence="1">
    <location>
        <begin position="240"/>
        <end position="266"/>
    </location>
</feature>
<reference evidence="3" key="1">
    <citation type="journal article" date="2019" name="Int. J. Syst. Evol. Microbiol.">
        <title>The Global Catalogue of Microorganisms (GCM) 10K type strain sequencing project: providing services to taxonomists for standard genome sequencing and annotation.</title>
        <authorList>
            <consortium name="The Broad Institute Genomics Platform"/>
            <consortium name="The Broad Institute Genome Sequencing Center for Infectious Disease"/>
            <person name="Wu L."/>
            <person name="Ma J."/>
        </authorList>
    </citation>
    <scope>NUCLEOTIDE SEQUENCE [LARGE SCALE GENOMIC DNA]</scope>
    <source>
        <strain evidence="3">JCM 32226</strain>
    </source>
</reference>
<feature type="transmembrane region" description="Helical" evidence="1">
    <location>
        <begin position="108"/>
        <end position="124"/>
    </location>
</feature>
<keyword evidence="1" id="KW-1133">Transmembrane helix</keyword>
<sequence length="428" mass="47400">MYADAFASPLAPQASPRVSNSVSESVIFALVLGSMLYQMSLCFINTVAFGVSASLVILVELFIYLGCLWCLRREVPHYLGAFILLTAINLLLLSLLRGYLDPKPFRDMMIVILFFWLGWVYGSVRLVNKLIAVSLVLAILMGAFEWLALDTYVKFFHTFSYFANQSGIGAGGSGAIFEDQALTLNGFRPEGIGRTILPWVFGSHRISSFFLEPISLGNYATLVLAWSLAHWRPGERQYLWFMAGCGLLIAYADSRFGLVVSGLLLATRFLVPRCLLPAFSLAPWLMATLVLIYAVYFFHGTYSDSFVGRLTRTGFFLGEFSVRDLLGAQSPLKNYGDMGYAYVVSRFGLLFCLLGWFWLWRLPLSGLPAERFRAMACLYMTLILSISGTSLFALKSAGLLWFMFGSLLACAAHSSSAQSASVSKDANP</sequence>
<evidence type="ECO:0008006" key="4">
    <source>
        <dbReference type="Google" id="ProtNLM"/>
    </source>
</evidence>
<feature type="transmembrane region" description="Helical" evidence="1">
    <location>
        <begin position="372"/>
        <end position="393"/>
    </location>
</feature>
<dbReference type="Proteomes" id="UP001501321">
    <property type="component" value="Unassembled WGS sequence"/>
</dbReference>
<protein>
    <recommendedName>
        <fullName evidence="4">Polysaccharide biosynthesis protein GumE</fullName>
    </recommendedName>
</protein>
<feature type="transmembrane region" description="Helical" evidence="1">
    <location>
        <begin position="209"/>
        <end position="228"/>
    </location>
</feature>
<proteinExistence type="predicted"/>
<organism evidence="2 3">
    <name type="scientific">Pseudaeromonas paramecii</name>
    <dbReference type="NCBI Taxonomy" id="2138166"/>
    <lineage>
        <taxon>Bacteria</taxon>
        <taxon>Pseudomonadati</taxon>
        <taxon>Pseudomonadota</taxon>
        <taxon>Gammaproteobacteria</taxon>
        <taxon>Aeromonadales</taxon>
        <taxon>Aeromonadaceae</taxon>
        <taxon>Pseudaeromonas</taxon>
    </lineage>
</organism>
<feature type="transmembrane region" description="Helical" evidence="1">
    <location>
        <begin position="77"/>
        <end position="96"/>
    </location>
</feature>
<name>A0ABP8PTX0_9GAMM</name>
<feature type="transmembrane region" description="Helical" evidence="1">
    <location>
        <begin position="130"/>
        <end position="149"/>
    </location>
</feature>
<evidence type="ECO:0000313" key="2">
    <source>
        <dbReference type="EMBL" id="GAA4492430.1"/>
    </source>
</evidence>
<dbReference type="EMBL" id="BAABFC010000001">
    <property type="protein sequence ID" value="GAA4492430.1"/>
    <property type="molecule type" value="Genomic_DNA"/>
</dbReference>
<accession>A0ABP8PTX0</accession>
<evidence type="ECO:0000313" key="3">
    <source>
        <dbReference type="Proteomes" id="UP001501321"/>
    </source>
</evidence>
<gene>
    <name evidence="2" type="ORF">GCM10023095_00880</name>
</gene>
<dbReference type="RefSeq" id="WP_345008951.1">
    <property type="nucleotide sequence ID" value="NZ_BAABFC010000001.1"/>
</dbReference>
<feature type="transmembrane region" description="Helical" evidence="1">
    <location>
        <begin position="51"/>
        <end position="71"/>
    </location>
</feature>
<feature type="transmembrane region" description="Helical" evidence="1">
    <location>
        <begin position="340"/>
        <end position="360"/>
    </location>
</feature>
<feature type="transmembrane region" description="Helical" evidence="1">
    <location>
        <begin position="278"/>
        <end position="298"/>
    </location>
</feature>
<comment type="caution">
    <text evidence="2">The sequence shown here is derived from an EMBL/GenBank/DDBJ whole genome shotgun (WGS) entry which is preliminary data.</text>
</comment>